<dbReference type="GO" id="GO:0003677">
    <property type="term" value="F:DNA binding"/>
    <property type="evidence" value="ECO:0007669"/>
    <property type="project" value="InterPro"/>
</dbReference>
<evidence type="ECO:0000313" key="2">
    <source>
        <dbReference type="EMBL" id="MEB3429553.1"/>
    </source>
</evidence>
<reference evidence="2 3" key="1">
    <citation type="submission" date="2024-01" db="EMBL/GenBank/DDBJ databases">
        <title>Complete genome sequence of Citroniella saccharovorans strain M6.X9, isolated from human fecal sample.</title>
        <authorList>
            <person name="Cheng G."/>
            <person name="Westerholm M."/>
            <person name="Schnurer A."/>
        </authorList>
    </citation>
    <scope>NUCLEOTIDE SEQUENCE [LARGE SCALE GENOMIC DNA]</scope>
    <source>
        <strain evidence="2 3">DSM 29873</strain>
    </source>
</reference>
<dbReference type="AlphaFoldDB" id="A0AAW9MXE8"/>
<organism evidence="2 3">
    <name type="scientific">Citroniella saccharovorans</name>
    <dbReference type="NCBI Taxonomy" id="2053367"/>
    <lineage>
        <taxon>Bacteria</taxon>
        <taxon>Bacillati</taxon>
        <taxon>Bacillota</taxon>
        <taxon>Tissierellia</taxon>
        <taxon>Tissierellales</taxon>
        <taxon>Peptoniphilaceae</taxon>
        <taxon>Citroniella</taxon>
    </lineage>
</organism>
<accession>A0AAW9MXE8</accession>
<gene>
    <name evidence="2" type="ORF">VLK81_05935</name>
</gene>
<feature type="domain" description="Transcriptional coactivator p15 (PC4) C-terminal" evidence="1">
    <location>
        <begin position="20"/>
        <end position="66"/>
    </location>
</feature>
<keyword evidence="3" id="KW-1185">Reference proteome</keyword>
<dbReference type="GO" id="GO:0006355">
    <property type="term" value="P:regulation of DNA-templated transcription"/>
    <property type="evidence" value="ECO:0007669"/>
    <property type="project" value="InterPro"/>
</dbReference>
<dbReference type="InterPro" id="IPR017154">
    <property type="entry name" value="PC4-like"/>
</dbReference>
<protein>
    <submittedName>
        <fullName evidence="2">PC4/YdbC family ssDNA-binding protein</fullName>
    </submittedName>
</protein>
<evidence type="ECO:0000313" key="3">
    <source>
        <dbReference type="Proteomes" id="UP001357733"/>
    </source>
</evidence>
<evidence type="ECO:0000259" key="1">
    <source>
        <dbReference type="Pfam" id="PF02229"/>
    </source>
</evidence>
<dbReference type="Gene3D" id="2.30.31.70">
    <property type="match status" value="1"/>
</dbReference>
<comment type="caution">
    <text evidence="2">The sequence shown here is derived from an EMBL/GenBank/DDBJ whole genome shotgun (WGS) entry which is preliminary data.</text>
</comment>
<sequence length="73" mass="8483">MADIKYEIIENLGVLGTSSNGWQKEINLVSWNERAAKYDIRDWNPDHTRMSKGITLSKEEAKLLSEILKEEFK</sequence>
<proteinExistence type="predicted"/>
<dbReference type="EMBL" id="JAYKOT010000003">
    <property type="protein sequence ID" value="MEB3429553.1"/>
    <property type="molecule type" value="Genomic_DNA"/>
</dbReference>
<dbReference type="Proteomes" id="UP001357733">
    <property type="component" value="Unassembled WGS sequence"/>
</dbReference>
<dbReference type="RefSeq" id="WP_324619737.1">
    <property type="nucleotide sequence ID" value="NZ_JAYKOT010000003.1"/>
</dbReference>
<dbReference type="Pfam" id="PF02229">
    <property type="entry name" value="PC4"/>
    <property type="match status" value="1"/>
</dbReference>
<name>A0AAW9MXE8_9FIRM</name>
<dbReference type="PIRSF" id="PIRSF037246">
    <property type="entry name" value="UCP037246"/>
    <property type="match status" value="1"/>
</dbReference>
<dbReference type="InterPro" id="IPR003173">
    <property type="entry name" value="PC4_C"/>
</dbReference>